<dbReference type="OrthoDB" id="5804250at2759"/>
<evidence type="ECO:0000313" key="13">
    <source>
        <dbReference type="EnsemblMetazoa" id="CLYHEMP002260.1"/>
    </source>
</evidence>
<comment type="similarity">
    <text evidence="2">Belongs to the wntless family.</text>
</comment>
<dbReference type="InterPro" id="IPR009551">
    <property type="entry name" value="Wntless"/>
</dbReference>
<dbReference type="GO" id="GO:0000139">
    <property type="term" value="C:Golgi membrane"/>
    <property type="evidence" value="ECO:0007669"/>
    <property type="project" value="UniProtKB-SubCell"/>
</dbReference>
<dbReference type="GO" id="GO:0016055">
    <property type="term" value="P:Wnt signaling pathway"/>
    <property type="evidence" value="ECO:0007669"/>
    <property type="project" value="UniProtKB-KW"/>
</dbReference>
<feature type="transmembrane region" description="Helical" evidence="10">
    <location>
        <begin position="507"/>
        <end position="528"/>
    </location>
</feature>
<name>A0A7M5TUV6_9CNID</name>
<evidence type="ECO:0000256" key="10">
    <source>
        <dbReference type="SAM" id="Phobius"/>
    </source>
</evidence>
<evidence type="ECO:0000256" key="3">
    <source>
        <dbReference type="ARBA" id="ARBA00022473"/>
    </source>
</evidence>
<organism evidence="13 14">
    <name type="scientific">Clytia hemisphaerica</name>
    <dbReference type="NCBI Taxonomy" id="252671"/>
    <lineage>
        <taxon>Eukaryota</taxon>
        <taxon>Metazoa</taxon>
        <taxon>Cnidaria</taxon>
        <taxon>Hydrozoa</taxon>
        <taxon>Hydroidolina</taxon>
        <taxon>Leptothecata</taxon>
        <taxon>Obeliida</taxon>
        <taxon>Clytiidae</taxon>
        <taxon>Clytia</taxon>
    </lineage>
</organism>
<dbReference type="GO" id="GO:0061355">
    <property type="term" value="P:Wnt protein secretion"/>
    <property type="evidence" value="ECO:0007669"/>
    <property type="project" value="TreeGrafter"/>
</dbReference>
<evidence type="ECO:0000256" key="5">
    <source>
        <dbReference type="ARBA" id="ARBA00022692"/>
    </source>
</evidence>
<evidence type="ECO:0000256" key="9">
    <source>
        <dbReference type="SAM" id="MobiDB-lite"/>
    </source>
</evidence>
<dbReference type="RefSeq" id="XP_066916327.1">
    <property type="nucleotide sequence ID" value="XM_067060226.1"/>
</dbReference>
<protein>
    <recommendedName>
        <fullName evidence="15">Protein wntless homolog</fullName>
    </recommendedName>
</protein>
<dbReference type="Proteomes" id="UP000594262">
    <property type="component" value="Unplaced"/>
</dbReference>
<feature type="transmembrane region" description="Helical" evidence="10">
    <location>
        <begin position="262"/>
        <end position="285"/>
    </location>
</feature>
<feature type="transmembrane region" description="Helical" evidence="10">
    <location>
        <begin position="367"/>
        <end position="384"/>
    </location>
</feature>
<feature type="region of interest" description="Disordered" evidence="9">
    <location>
        <begin position="553"/>
        <end position="580"/>
    </location>
</feature>
<evidence type="ECO:0000256" key="6">
    <source>
        <dbReference type="ARBA" id="ARBA00022989"/>
    </source>
</evidence>
<keyword evidence="7" id="KW-0333">Golgi apparatus</keyword>
<dbReference type="PANTHER" id="PTHR13449:SF2">
    <property type="entry name" value="PROTEIN WNTLESS HOMOLOG"/>
    <property type="match status" value="1"/>
</dbReference>
<evidence type="ECO:0000259" key="11">
    <source>
        <dbReference type="Pfam" id="PF06664"/>
    </source>
</evidence>
<dbReference type="GeneID" id="136803486"/>
<evidence type="ECO:0000256" key="1">
    <source>
        <dbReference type="ARBA" id="ARBA00004653"/>
    </source>
</evidence>
<feature type="domain" description="Wntless GOLD" evidence="12">
    <location>
        <begin position="85"/>
        <end position="258"/>
    </location>
</feature>
<feature type="transmembrane region" description="Helical" evidence="10">
    <location>
        <begin position="297"/>
        <end position="318"/>
    </location>
</feature>
<dbReference type="AlphaFoldDB" id="A0A7M5TUV6"/>
<dbReference type="PANTHER" id="PTHR13449">
    <property type="entry name" value="INTEGRAL MEMBRANE PROTEIN GPR177"/>
    <property type="match status" value="1"/>
</dbReference>
<evidence type="ECO:0000256" key="4">
    <source>
        <dbReference type="ARBA" id="ARBA00022687"/>
    </source>
</evidence>
<dbReference type="Pfam" id="PF06664">
    <property type="entry name" value="WLS-like_TM"/>
    <property type="match status" value="1"/>
</dbReference>
<dbReference type="GO" id="GO:0017147">
    <property type="term" value="F:Wnt-protein binding"/>
    <property type="evidence" value="ECO:0007669"/>
    <property type="project" value="InterPro"/>
</dbReference>
<keyword evidence="4" id="KW-0879">Wnt signaling pathway</keyword>
<evidence type="ECO:0000256" key="7">
    <source>
        <dbReference type="ARBA" id="ARBA00023034"/>
    </source>
</evidence>
<sequence>MGQVLLESLTTKQLCLFGATLFLFLTAFFVIGGTKGADPASANVHIANLFHQKDVTAFGDDNRWEFYRVEKGPKGNPTAIEGSIFEEMQKNPLSASTNLIFSSKIPHPGAQMHPAYQFMLVIMNIRVDYMQQGMGRAMNIDCDMEFNAKLAYSDVENPTEEKHWTFLQRVHNQSRPLICTFSGMQSREDGEEKTPEGKQKYQQWNHYTCQDQHFFELGSVPHKHYLVNVHLPGDGQNKECLAGGRHFLSGMDFVEIHQNGGYTISLFVSKTVMFPFIIGALLFFVRRIKRESRQWLLLERCILWLGSATSILLLPIDWFTLVTDMPYMLFFSDLRQGFFYACLLVFWCLFAGEHILDQEERNQLSSYKYEIGSIVIGCVSLFLFDTVERGVQMKNPFHTIWKRDSGEKAAKAFIALAAIASIIYCLFFMRLLYFVRKNISMKSAALPAMQTERRLFYENKIYRFRVLLYATLSTVVITIICFIMDQVNETTWKFQDNSMNDYIIVSSAMHFGVFGMWGTYVFAVLILYSPDGKSNTSGNAVYYKRSEHLLSAGSTSDAQHEHDDEGEGDEIVSLPHPKKI</sequence>
<keyword evidence="8 10" id="KW-0472">Membrane</keyword>
<evidence type="ECO:0000259" key="12">
    <source>
        <dbReference type="Pfam" id="PF21883"/>
    </source>
</evidence>
<accession>A0A7M5TUV6</accession>
<dbReference type="InterPro" id="IPR047843">
    <property type="entry name" value="WLS-like_TM"/>
</dbReference>
<feature type="transmembrane region" description="Helical" evidence="10">
    <location>
        <begin position="466"/>
        <end position="487"/>
    </location>
</feature>
<proteinExistence type="inferred from homology"/>
<evidence type="ECO:0000256" key="2">
    <source>
        <dbReference type="ARBA" id="ARBA00008148"/>
    </source>
</evidence>
<evidence type="ECO:0000256" key="8">
    <source>
        <dbReference type="ARBA" id="ARBA00023136"/>
    </source>
</evidence>
<evidence type="ECO:0008006" key="15">
    <source>
        <dbReference type="Google" id="ProtNLM"/>
    </source>
</evidence>
<keyword evidence="5 10" id="KW-0812">Transmembrane</keyword>
<feature type="transmembrane region" description="Helical" evidence="10">
    <location>
        <begin position="412"/>
        <end position="433"/>
    </location>
</feature>
<dbReference type="GO" id="GO:0006886">
    <property type="term" value="P:intracellular protein transport"/>
    <property type="evidence" value="ECO:0007669"/>
    <property type="project" value="TreeGrafter"/>
</dbReference>
<keyword evidence="6 10" id="KW-1133">Transmembrane helix</keyword>
<reference evidence="13" key="1">
    <citation type="submission" date="2021-01" db="UniProtKB">
        <authorList>
            <consortium name="EnsemblMetazoa"/>
        </authorList>
    </citation>
    <scope>IDENTIFICATION</scope>
</reference>
<dbReference type="Pfam" id="PF21883">
    <property type="entry name" value="WLS_GOLD"/>
    <property type="match status" value="1"/>
</dbReference>
<keyword evidence="14" id="KW-1185">Reference proteome</keyword>
<keyword evidence="3" id="KW-0217">Developmental protein</keyword>
<dbReference type="EnsemblMetazoa" id="CLYHEMT002260.1">
    <property type="protein sequence ID" value="CLYHEMP002260.1"/>
    <property type="gene ID" value="CLYHEMG002260"/>
</dbReference>
<comment type="subcellular location">
    <subcellularLocation>
        <location evidence="1">Golgi apparatus membrane</location>
        <topology evidence="1">Multi-pass membrane protein</topology>
    </subcellularLocation>
</comment>
<evidence type="ECO:0000313" key="14">
    <source>
        <dbReference type="Proteomes" id="UP000594262"/>
    </source>
</evidence>
<feature type="domain" description="Wntless-like transmembrane" evidence="11">
    <location>
        <begin position="259"/>
        <end position="530"/>
    </location>
</feature>
<dbReference type="InterPro" id="IPR053936">
    <property type="entry name" value="WLS_GOLD"/>
</dbReference>
<feature type="transmembrane region" description="Helical" evidence="10">
    <location>
        <begin position="338"/>
        <end position="355"/>
    </location>
</feature>